<dbReference type="RefSeq" id="WP_267847219.1">
    <property type="nucleotide sequence ID" value="NZ_JAPMXC010000001.1"/>
</dbReference>
<dbReference type="Gene3D" id="3.90.550.20">
    <property type="match status" value="1"/>
</dbReference>
<name>A0ABT3ZMJ0_9BURK</name>
<evidence type="ECO:0000256" key="1">
    <source>
        <dbReference type="ARBA" id="ARBA00022679"/>
    </source>
</evidence>
<organism evidence="2 3">
    <name type="scientific">Robbsia betulipollinis</name>
    <dbReference type="NCBI Taxonomy" id="2981849"/>
    <lineage>
        <taxon>Bacteria</taxon>
        <taxon>Pseudomonadati</taxon>
        <taxon>Pseudomonadota</taxon>
        <taxon>Betaproteobacteria</taxon>
        <taxon>Burkholderiales</taxon>
        <taxon>Burkholderiaceae</taxon>
        <taxon>Robbsia</taxon>
    </lineage>
</organism>
<dbReference type="InterPro" id="IPR029044">
    <property type="entry name" value="Nucleotide-diphossugar_trans"/>
</dbReference>
<dbReference type="Pfam" id="PF04488">
    <property type="entry name" value="Gly_transf_sug"/>
    <property type="match status" value="1"/>
</dbReference>
<keyword evidence="1" id="KW-0808">Transferase</keyword>
<keyword evidence="3" id="KW-1185">Reference proteome</keyword>
<sequence length="288" mass="32706">MNRRDFIRISGYGSIAGFGVLSKPSRCEMALRYGDDRRVLTQPVSEIHQILLLDGMALPEKISPVLAERTAVLQRMYPGAKYNLWSGEALRSFIAEHFGAETLHAFDSLKPYSYKSDLGRYCLLYQLGGLYSDMSLLHERSWIIPQGCGYAAFIDRYRKKSLFEHSMGNSLLWAKPKRREFLLAIERIIKNCKEKFYGASWLEPTGPWLLGHAYACVASDNWRAGITPDQWFGAILGDDASGAKFTSFLEEEPTMVANRGNRLGGDWTGFGHAGVNNYRDMWFAREVY</sequence>
<protein>
    <submittedName>
        <fullName evidence="2">Glycosyltransferase</fullName>
    </submittedName>
</protein>
<comment type="caution">
    <text evidence="2">The sequence shown here is derived from an EMBL/GenBank/DDBJ whole genome shotgun (WGS) entry which is preliminary data.</text>
</comment>
<dbReference type="PANTHER" id="PTHR32385">
    <property type="entry name" value="MANNOSYL PHOSPHORYLINOSITOL CERAMIDE SYNTHASE"/>
    <property type="match status" value="1"/>
</dbReference>
<dbReference type="Proteomes" id="UP001082899">
    <property type="component" value="Unassembled WGS sequence"/>
</dbReference>
<accession>A0ABT3ZMJ0</accession>
<evidence type="ECO:0000313" key="2">
    <source>
        <dbReference type="EMBL" id="MCY0387480.1"/>
    </source>
</evidence>
<dbReference type="EMBL" id="JAPMXC010000001">
    <property type="protein sequence ID" value="MCY0387480.1"/>
    <property type="molecule type" value="Genomic_DNA"/>
</dbReference>
<dbReference type="PANTHER" id="PTHR32385:SF15">
    <property type="entry name" value="INOSITOL PHOSPHOCERAMIDE MANNOSYLTRANSFERASE 1"/>
    <property type="match status" value="1"/>
</dbReference>
<dbReference type="InterPro" id="IPR007577">
    <property type="entry name" value="GlycoTrfase_DXD_sugar-bd_CS"/>
</dbReference>
<proteinExistence type="predicted"/>
<gene>
    <name evidence="2" type="ORF">OVY01_09580</name>
</gene>
<reference evidence="2" key="1">
    <citation type="submission" date="2022-11" db="EMBL/GenBank/DDBJ databases">
        <title>Robbsia betulipollinis sp. nov., isolated from pollen of birch (Betula pendula).</title>
        <authorList>
            <person name="Shi H."/>
            <person name="Ambika Manirajan B."/>
            <person name="Ratering S."/>
            <person name="Geissler-Plaum R."/>
            <person name="Schnell S."/>
        </authorList>
    </citation>
    <scope>NUCLEOTIDE SEQUENCE</scope>
    <source>
        <strain evidence="2">Bb-Pol-6</strain>
    </source>
</reference>
<dbReference type="InterPro" id="IPR051706">
    <property type="entry name" value="Glycosyltransferase_domain"/>
</dbReference>
<dbReference type="SUPFAM" id="SSF53448">
    <property type="entry name" value="Nucleotide-diphospho-sugar transferases"/>
    <property type="match status" value="1"/>
</dbReference>
<evidence type="ECO:0000313" key="3">
    <source>
        <dbReference type="Proteomes" id="UP001082899"/>
    </source>
</evidence>